<feature type="transmembrane region" description="Helical" evidence="6">
    <location>
        <begin position="129"/>
        <end position="151"/>
    </location>
</feature>
<protein>
    <recommendedName>
        <fullName evidence="9">Branched-chain amino acid ABC transporter permease</fullName>
    </recommendedName>
</protein>
<comment type="subcellular location">
    <subcellularLocation>
        <location evidence="1">Cell membrane</location>
        <topology evidence="1">Multi-pass membrane protein</topology>
    </subcellularLocation>
</comment>
<evidence type="ECO:0000313" key="8">
    <source>
        <dbReference type="Proteomes" id="UP000018466"/>
    </source>
</evidence>
<gene>
    <name evidence="7" type="ORF">HMPREF9623_00112</name>
</gene>
<reference evidence="7 8" key="1">
    <citation type="submission" date="2011-10" db="EMBL/GenBank/DDBJ databases">
        <title>The Genome Sequence of Lachnospiraceae bacterium ACC2.</title>
        <authorList>
            <consortium name="The Broad Institute Genome Sequencing Platform"/>
            <person name="Earl A."/>
            <person name="Ward D."/>
            <person name="Feldgarden M."/>
            <person name="Gevers D."/>
            <person name="Sizova M."/>
            <person name="Hazen A."/>
            <person name="Epstein S."/>
            <person name="Young S.K."/>
            <person name="Zeng Q."/>
            <person name="Gargeya S."/>
            <person name="Fitzgerald M."/>
            <person name="Haas B."/>
            <person name="Abouelleil A."/>
            <person name="Alvarado L."/>
            <person name="Arachchi H.M."/>
            <person name="Berlin A."/>
            <person name="Brown A."/>
            <person name="Chapman S.B."/>
            <person name="Chen Z."/>
            <person name="Dunbar C."/>
            <person name="Freedman E."/>
            <person name="Gearin G."/>
            <person name="Goldberg J."/>
            <person name="Griggs A."/>
            <person name="Gujja S."/>
            <person name="Heiman D."/>
            <person name="Howarth C."/>
            <person name="Larson L."/>
            <person name="Lui A."/>
            <person name="MacDonald P.J.P."/>
            <person name="Montmayeur A."/>
            <person name="Murphy C."/>
            <person name="Neiman D."/>
            <person name="Pearson M."/>
            <person name="Priest M."/>
            <person name="Roberts A."/>
            <person name="Saif S."/>
            <person name="Shea T."/>
            <person name="Shenoy N."/>
            <person name="Sisk P."/>
            <person name="Stolte C."/>
            <person name="Sykes S."/>
            <person name="Wortman J."/>
            <person name="Nusbaum C."/>
            <person name="Birren B."/>
        </authorList>
    </citation>
    <scope>NUCLEOTIDE SEQUENCE [LARGE SCALE GENOMIC DNA]</scope>
    <source>
        <strain evidence="7 8">ACC2</strain>
    </source>
</reference>
<keyword evidence="5 6" id="KW-0472">Membrane</keyword>
<dbReference type="PANTHER" id="PTHR30482">
    <property type="entry name" value="HIGH-AFFINITY BRANCHED-CHAIN AMINO ACID TRANSPORT SYSTEM PERMEASE"/>
    <property type="match status" value="1"/>
</dbReference>
<dbReference type="GeneID" id="86939910"/>
<feature type="transmembrane region" description="Helical" evidence="6">
    <location>
        <begin position="99"/>
        <end position="122"/>
    </location>
</feature>
<keyword evidence="3 6" id="KW-0812">Transmembrane</keyword>
<feature type="transmembrane region" description="Helical" evidence="6">
    <location>
        <begin position="191"/>
        <end position="209"/>
    </location>
</feature>
<comment type="caution">
    <text evidence="7">The sequence shown here is derived from an EMBL/GenBank/DDBJ whole genome shotgun (WGS) entry which is preliminary data.</text>
</comment>
<evidence type="ECO:0000256" key="5">
    <source>
        <dbReference type="ARBA" id="ARBA00023136"/>
    </source>
</evidence>
<keyword evidence="8" id="KW-1185">Reference proteome</keyword>
<dbReference type="InterPro" id="IPR043428">
    <property type="entry name" value="LivM-like"/>
</dbReference>
<dbReference type="Pfam" id="PF02653">
    <property type="entry name" value="BPD_transp_2"/>
    <property type="match status" value="1"/>
</dbReference>
<feature type="transmembrane region" description="Helical" evidence="6">
    <location>
        <begin position="9"/>
        <end position="31"/>
    </location>
</feature>
<dbReference type="GO" id="GO:0005886">
    <property type="term" value="C:plasma membrane"/>
    <property type="evidence" value="ECO:0007669"/>
    <property type="project" value="UniProtKB-SubCell"/>
</dbReference>
<evidence type="ECO:0000256" key="2">
    <source>
        <dbReference type="ARBA" id="ARBA00022475"/>
    </source>
</evidence>
<dbReference type="CDD" id="cd06581">
    <property type="entry name" value="TM_PBP1_LivM_like"/>
    <property type="match status" value="1"/>
</dbReference>
<feature type="transmembrane region" description="Helical" evidence="6">
    <location>
        <begin position="270"/>
        <end position="303"/>
    </location>
</feature>
<dbReference type="InterPro" id="IPR001851">
    <property type="entry name" value="ABC_transp_permease"/>
</dbReference>
<name>A0AA36Y702_9FIRM</name>
<evidence type="ECO:0000256" key="3">
    <source>
        <dbReference type="ARBA" id="ARBA00022692"/>
    </source>
</evidence>
<dbReference type="RefSeq" id="WP_009531947.1">
    <property type="nucleotide sequence ID" value="NZ_JH590861.1"/>
</dbReference>
<dbReference type="PANTHER" id="PTHR30482:SF10">
    <property type="entry name" value="HIGH-AFFINITY BRANCHED-CHAIN AMINO ACID TRANSPORT PROTEIN BRAE"/>
    <property type="match status" value="1"/>
</dbReference>
<dbReference type="AlphaFoldDB" id="A0AA36Y702"/>
<proteinExistence type="predicted"/>
<evidence type="ECO:0000313" key="7">
    <source>
        <dbReference type="EMBL" id="EHO18644.1"/>
    </source>
</evidence>
<dbReference type="GO" id="GO:0015658">
    <property type="term" value="F:branched-chain amino acid transmembrane transporter activity"/>
    <property type="evidence" value="ECO:0007669"/>
    <property type="project" value="InterPro"/>
</dbReference>
<evidence type="ECO:0000256" key="1">
    <source>
        <dbReference type="ARBA" id="ARBA00004651"/>
    </source>
</evidence>
<dbReference type="Proteomes" id="UP000018466">
    <property type="component" value="Unassembled WGS sequence"/>
</dbReference>
<keyword evidence="2" id="KW-1003">Cell membrane</keyword>
<feature type="transmembrane region" description="Helical" evidence="6">
    <location>
        <begin position="43"/>
        <end position="61"/>
    </location>
</feature>
<keyword evidence="4 6" id="KW-1133">Transmembrane helix</keyword>
<sequence length="352" mass="37211">MNRTSEKKAFLNDCLTYGLVILAFVIVQLLVNGGAVSSLFKGLLVPLCTYAILAVSLNLVVGISGELSLGHAGFMCVGAFSSALFTNLMAGKLPGGLDFVLAVLIGAAVAAFFGFLIGIPVLRLQGDYLAIVTLAFGEIVKNIINALYLGVDAKGVHVSLKDTAALKLEAGGKILIKGAQGITGTPRLSTFLAGIILLLLSLFIVQNLIRSRTGRAIMAIRDNEIAAESVGLHVTRYKLLAFTISAALAGVGGVLYAHNLSTLQALPKNFGYNMSIAILVFVVMGGIGNMRGSVIAAVVLTALPELLRGLSDFRMLIYAVVLILMMLFTSAPSFIQYRERLFSGFRKPGKQA</sequence>
<evidence type="ECO:0008006" key="9">
    <source>
        <dbReference type="Google" id="ProtNLM"/>
    </source>
</evidence>
<feature type="transmembrane region" description="Helical" evidence="6">
    <location>
        <begin position="73"/>
        <end position="93"/>
    </location>
</feature>
<accession>A0AA36Y702</accession>
<feature type="transmembrane region" description="Helical" evidence="6">
    <location>
        <begin position="315"/>
        <end position="335"/>
    </location>
</feature>
<organism evidence="7 8">
    <name type="scientific">Stomatobaculum longum</name>
    <dbReference type="NCBI Taxonomy" id="796942"/>
    <lineage>
        <taxon>Bacteria</taxon>
        <taxon>Bacillati</taxon>
        <taxon>Bacillota</taxon>
        <taxon>Clostridia</taxon>
        <taxon>Lachnospirales</taxon>
        <taxon>Lachnospiraceae</taxon>
        <taxon>Stomatobaculum</taxon>
    </lineage>
</organism>
<evidence type="ECO:0000256" key="4">
    <source>
        <dbReference type="ARBA" id="ARBA00022989"/>
    </source>
</evidence>
<evidence type="ECO:0000256" key="6">
    <source>
        <dbReference type="SAM" id="Phobius"/>
    </source>
</evidence>
<dbReference type="EMBL" id="AGEL01000002">
    <property type="protein sequence ID" value="EHO18644.1"/>
    <property type="molecule type" value="Genomic_DNA"/>
</dbReference>